<proteinExistence type="inferred from homology"/>
<feature type="compositionally biased region" description="Low complexity" evidence="3">
    <location>
        <begin position="554"/>
        <end position="566"/>
    </location>
</feature>
<dbReference type="STRING" id="135651.G0PAK0"/>
<dbReference type="Proteomes" id="UP000008068">
    <property type="component" value="Unassembled WGS sequence"/>
</dbReference>
<feature type="compositionally biased region" description="Low complexity" evidence="3">
    <location>
        <begin position="645"/>
        <end position="659"/>
    </location>
</feature>
<comment type="similarity">
    <text evidence="1">Belongs to the methyltransferase superfamily. L-isoaspartyl/D-aspartyl protein methyltransferase family.</text>
</comment>
<feature type="region of interest" description="Disordered" evidence="3">
    <location>
        <begin position="641"/>
        <end position="662"/>
    </location>
</feature>
<dbReference type="Gene3D" id="3.40.50.150">
    <property type="entry name" value="Vaccinia Virus protein VP39"/>
    <property type="match status" value="1"/>
</dbReference>
<dbReference type="GO" id="GO:0005737">
    <property type="term" value="C:cytoplasm"/>
    <property type="evidence" value="ECO:0007669"/>
    <property type="project" value="TreeGrafter"/>
</dbReference>
<evidence type="ECO:0000256" key="1">
    <source>
        <dbReference type="ARBA" id="ARBA00005369"/>
    </source>
</evidence>
<keyword evidence="5" id="KW-1185">Reference proteome</keyword>
<evidence type="ECO:0000256" key="3">
    <source>
        <dbReference type="SAM" id="MobiDB-lite"/>
    </source>
</evidence>
<protein>
    <submittedName>
        <fullName evidence="4">Uncharacterized protein</fullName>
    </submittedName>
</protein>
<dbReference type="InParanoid" id="G0PAK0"/>
<feature type="coiled-coil region" evidence="2">
    <location>
        <begin position="675"/>
        <end position="709"/>
    </location>
</feature>
<sequence>MGNTESSNDALVDRMITNRDIKHRRVERAFRTVERPYFLPKENRRYTTLPERVEHPEGGVFHPGPLHLSALDIYAQVLDYLQIRRGDTFLNVGAGSGYFSTLVGVCLGDTGTNHGIELYPNLIKYSQGTIKEWTMTASASTVGFAPPDIRCADVHDHKFLDAHQHRYDRIYISFRLHDKAVLFKVIKMLKIGGILVVPMLQHMTRYTRLSETEANCEVLARVTFGEGKKFPEADMPEAPIFERIPTLAYLSRQQLRRKCRQEAYSSLQTKAINKSLRIPVGGLPPEPSTPPEEPMVPSPNVRPIPAALQQTIFNLAGPENVRGQDQPEAMFQRMRDDMLHMPRHIDFRDLIPGRHRTPRNRRNIPSDEDDPMNDFNAGGEQVLLSTPSGEVYIPRPDISMIIIENAYGNHFINDAEEAIRFDINEFLPRRRRPPPPPRAADVPSTSNAPPAHRPRRSLLDNPAYRTDHEGTPPAVPFDIPFDSSDDSTTSSDEAPSGFSESSSSSGPSTSGYRAARQMSEERTPTPFPSPPPTVTTTTEQRGGVTERDIDVYFSGSSNEPGSSTSSEEAESRSSRRIWAAPEDEDNGTGSDSDSDSEPYQLERSMEDRIRAAMSGTFGRNERRALRIATDPTASLFRAMIRESTEQPSTSSAATTSDTPRPLMTEEEQENIMRDADVALRRAADQERRMERMERMNADFARRLREARRERVQRRAEWNMFDLEAPIPPPRPERPPRHWRDTFNRRQPIATRTVAGTRIEPDPESAHRQRMLHIRQTMEEIEQRHFPTTPPTEEPPDEIELSFDNDRVPREEDGELTDDEEEVEPRRQRAESALMSPGGFVVHMGVPLSHEEMERRSHDLEEGNSMVQYMDDVAIRYINSPPEEDAALHESRQRARDERDLEINYGNNAYQRVVENLALPPILIEYLVFADMNIRPCII</sequence>
<dbReference type="PANTHER" id="PTHR11579:SF9">
    <property type="entry name" value="PROTEIN-L-ISOASPARTATE O-METHYLTRANSFERASE"/>
    <property type="match status" value="1"/>
</dbReference>
<dbReference type="InterPro" id="IPR000682">
    <property type="entry name" value="PCMT"/>
</dbReference>
<feature type="compositionally biased region" description="Acidic residues" evidence="3">
    <location>
        <begin position="811"/>
        <end position="822"/>
    </location>
</feature>
<evidence type="ECO:0000256" key="2">
    <source>
        <dbReference type="SAM" id="Coils"/>
    </source>
</evidence>
<dbReference type="PANTHER" id="PTHR11579">
    <property type="entry name" value="PROTEIN-L-ISOASPARTATE O-METHYLTRANSFERASE"/>
    <property type="match status" value="1"/>
</dbReference>
<dbReference type="AlphaFoldDB" id="G0PAK0"/>
<dbReference type="InterPro" id="IPR029063">
    <property type="entry name" value="SAM-dependent_MTases_sf"/>
</dbReference>
<feature type="compositionally biased region" description="Basic residues" evidence="3">
    <location>
        <begin position="353"/>
        <end position="362"/>
    </location>
</feature>
<dbReference type="EMBL" id="GL380180">
    <property type="protein sequence ID" value="EGT49328.1"/>
    <property type="molecule type" value="Genomic_DNA"/>
</dbReference>
<dbReference type="GO" id="GO:0004719">
    <property type="term" value="F:protein-L-isoaspartate (D-aspartate) O-methyltransferase activity"/>
    <property type="evidence" value="ECO:0007669"/>
    <property type="project" value="InterPro"/>
</dbReference>
<dbReference type="Pfam" id="PF01135">
    <property type="entry name" value="PCMT"/>
    <property type="match status" value="1"/>
</dbReference>
<feature type="compositionally biased region" description="Pro residues" evidence="3">
    <location>
        <begin position="282"/>
        <end position="297"/>
    </location>
</feature>
<keyword evidence="2" id="KW-0175">Coiled coil</keyword>
<feature type="compositionally biased region" description="Low complexity" evidence="3">
    <location>
        <begin position="486"/>
        <end position="510"/>
    </location>
</feature>
<dbReference type="SUPFAM" id="SSF53335">
    <property type="entry name" value="S-adenosyl-L-methionine-dependent methyltransferases"/>
    <property type="match status" value="1"/>
</dbReference>
<feature type="region of interest" description="Disordered" evidence="3">
    <location>
        <begin position="277"/>
        <end position="297"/>
    </location>
</feature>
<evidence type="ECO:0000313" key="4">
    <source>
        <dbReference type="EMBL" id="EGT49328.1"/>
    </source>
</evidence>
<feature type="region of interest" description="Disordered" evidence="3">
    <location>
        <begin position="427"/>
        <end position="619"/>
    </location>
</feature>
<evidence type="ECO:0000313" key="5">
    <source>
        <dbReference type="Proteomes" id="UP000008068"/>
    </source>
</evidence>
<name>G0PAK0_CAEBE</name>
<organism evidence="5">
    <name type="scientific">Caenorhabditis brenneri</name>
    <name type="common">Nematode worm</name>
    <dbReference type="NCBI Taxonomy" id="135651"/>
    <lineage>
        <taxon>Eukaryota</taxon>
        <taxon>Metazoa</taxon>
        <taxon>Ecdysozoa</taxon>
        <taxon>Nematoda</taxon>
        <taxon>Chromadorea</taxon>
        <taxon>Rhabditida</taxon>
        <taxon>Rhabditina</taxon>
        <taxon>Rhabditomorpha</taxon>
        <taxon>Rhabditoidea</taxon>
        <taxon>Rhabditidae</taxon>
        <taxon>Peloderinae</taxon>
        <taxon>Caenorhabditis</taxon>
    </lineage>
</organism>
<dbReference type="eggNOG" id="KOG1661">
    <property type="taxonomic scope" value="Eukaryota"/>
</dbReference>
<reference evidence="5" key="1">
    <citation type="submission" date="2011-07" db="EMBL/GenBank/DDBJ databases">
        <authorList>
            <consortium name="Caenorhabditis brenneri Sequencing and Analysis Consortium"/>
            <person name="Wilson R.K."/>
        </authorList>
    </citation>
    <scope>NUCLEOTIDE SEQUENCE [LARGE SCALE GENOMIC DNA]</scope>
    <source>
        <strain evidence="5">PB2801</strain>
    </source>
</reference>
<accession>G0PAK0</accession>
<feature type="region of interest" description="Disordered" evidence="3">
    <location>
        <begin position="784"/>
        <end position="825"/>
    </location>
</feature>
<feature type="compositionally biased region" description="Acidic residues" evidence="3">
    <location>
        <begin position="793"/>
        <end position="802"/>
    </location>
</feature>
<gene>
    <name evidence="4" type="ORF">CAEBREN_23345</name>
</gene>
<dbReference type="OrthoDB" id="10257972at2759"/>
<dbReference type="HOGENOM" id="CLU_312659_0_0_1"/>
<feature type="region of interest" description="Disordered" evidence="3">
    <location>
        <begin position="351"/>
        <end position="378"/>
    </location>
</feature>
<feature type="compositionally biased region" description="Acidic residues" evidence="3">
    <location>
        <begin position="581"/>
        <end position="596"/>
    </location>
</feature>